<dbReference type="AlphaFoldDB" id="A0A9P6MPP2"/>
<feature type="non-terminal residue" evidence="1">
    <location>
        <position position="1"/>
    </location>
</feature>
<name>A0A9P6MPP2_9FUNG</name>
<proteinExistence type="predicted"/>
<dbReference type="Proteomes" id="UP000703661">
    <property type="component" value="Unassembled WGS sequence"/>
</dbReference>
<gene>
    <name evidence="1" type="ORF">BGZ80_002904</name>
</gene>
<accession>A0A9P6MPP2</accession>
<organism evidence="1 2">
    <name type="scientific">Entomortierella chlamydospora</name>
    <dbReference type="NCBI Taxonomy" id="101097"/>
    <lineage>
        <taxon>Eukaryota</taxon>
        <taxon>Fungi</taxon>
        <taxon>Fungi incertae sedis</taxon>
        <taxon>Mucoromycota</taxon>
        <taxon>Mortierellomycotina</taxon>
        <taxon>Mortierellomycetes</taxon>
        <taxon>Mortierellales</taxon>
        <taxon>Mortierellaceae</taxon>
        <taxon>Entomortierella</taxon>
    </lineage>
</organism>
<reference evidence="1" key="1">
    <citation type="journal article" date="2020" name="Fungal Divers.">
        <title>Resolving the Mortierellaceae phylogeny through synthesis of multi-gene phylogenetics and phylogenomics.</title>
        <authorList>
            <person name="Vandepol N."/>
            <person name="Liber J."/>
            <person name="Desiro A."/>
            <person name="Na H."/>
            <person name="Kennedy M."/>
            <person name="Barry K."/>
            <person name="Grigoriev I.V."/>
            <person name="Miller A.N."/>
            <person name="O'Donnell K."/>
            <person name="Stajich J.E."/>
            <person name="Bonito G."/>
        </authorList>
    </citation>
    <scope>NUCLEOTIDE SEQUENCE</scope>
    <source>
        <strain evidence="1">NRRL 2769</strain>
    </source>
</reference>
<evidence type="ECO:0000313" key="2">
    <source>
        <dbReference type="Proteomes" id="UP000703661"/>
    </source>
</evidence>
<evidence type="ECO:0000313" key="1">
    <source>
        <dbReference type="EMBL" id="KAG0008928.1"/>
    </source>
</evidence>
<keyword evidence="2" id="KW-1185">Reference proteome</keyword>
<comment type="caution">
    <text evidence="1">The sequence shown here is derived from an EMBL/GenBank/DDBJ whole genome shotgun (WGS) entry which is preliminary data.</text>
</comment>
<protein>
    <submittedName>
        <fullName evidence="1">Uncharacterized protein</fullName>
    </submittedName>
</protein>
<sequence length="60" mass="7029">AANAFPLLRLMEMCDNAKKKMENCIHEIRLVKVQESSSPKVPLSWFRPSFNKPRRQQITD</sequence>
<dbReference type="EMBL" id="JAAAID010001741">
    <property type="protein sequence ID" value="KAG0008928.1"/>
    <property type="molecule type" value="Genomic_DNA"/>
</dbReference>